<organism evidence="1 2">
    <name type="scientific">Spirosoma telluris</name>
    <dbReference type="NCBI Taxonomy" id="2183553"/>
    <lineage>
        <taxon>Bacteria</taxon>
        <taxon>Pseudomonadati</taxon>
        <taxon>Bacteroidota</taxon>
        <taxon>Cytophagia</taxon>
        <taxon>Cytophagales</taxon>
        <taxon>Cytophagaceae</taxon>
        <taxon>Spirosoma</taxon>
    </lineage>
</organism>
<evidence type="ECO:0008006" key="3">
    <source>
        <dbReference type="Google" id="ProtNLM"/>
    </source>
</evidence>
<dbReference type="EMBL" id="QLII01000001">
    <property type="protein sequence ID" value="RAI77660.1"/>
    <property type="molecule type" value="Genomic_DNA"/>
</dbReference>
<keyword evidence="2" id="KW-1185">Reference proteome</keyword>
<name>A0A327NQK8_9BACT</name>
<comment type="caution">
    <text evidence="1">The sequence shown here is derived from an EMBL/GenBank/DDBJ whole genome shotgun (WGS) entry which is preliminary data.</text>
</comment>
<dbReference type="Gene3D" id="1.25.40.10">
    <property type="entry name" value="Tetratricopeptide repeat domain"/>
    <property type="match status" value="1"/>
</dbReference>
<dbReference type="AlphaFoldDB" id="A0A327NQK8"/>
<gene>
    <name evidence="1" type="ORF">HMF3257_32345</name>
</gene>
<dbReference type="Proteomes" id="UP000249016">
    <property type="component" value="Unassembled WGS sequence"/>
</dbReference>
<reference evidence="1 2" key="1">
    <citation type="submission" date="2018-06" db="EMBL/GenBank/DDBJ databases">
        <title>Spirosoma sp. HMF3257 Genome sequencing and assembly.</title>
        <authorList>
            <person name="Kang H."/>
            <person name="Cha I."/>
            <person name="Kim H."/>
            <person name="Kang J."/>
            <person name="Joh K."/>
        </authorList>
    </citation>
    <scope>NUCLEOTIDE SEQUENCE [LARGE SCALE GENOMIC DNA]</scope>
    <source>
        <strain evidence="1 2">HMF3257</strain>
    </source>
</reference>
<dbReference type="OrthoDB" id="944212at2"/>
<dbReference type="RefSeq" id="WP_111348533.1">
    <property type="nucleotide sequence ID" value="NZ_QLII01000001.1"/>
</dbReference>
<dbReference type="SUPFAM" id="SSF48452">
    <property type="entry name" value="TPR-like"/>
    <property type="match status" value="1"/>
</dbReference>
<proteinExistence type="predicted"/>
<evidence type="ECO:0000313" key="1">
    <source>
        <dbReference type="EMBL" id="RAI77660.1"/>
    </source>
</evidence>
<evidence type="ECO:0000313" key="2">
    <source>
        <dbReference type="Proteomes" id="UP000249016"/>
    </source>
</evidence>
<dbReference type="InterPro" id="IPR011990">
    <property type="entry name" value="TPR-like_helical_dom_sf"/>
</dbReference>
<protein>
    <recommendedName>
        <fullName evidence="3">Tetratricopeptide repeat protein</fullName>
    </recommendedName>
</protein>
<sequence>MMVGPADDEYERYKREGDELVKKGEYEKALKKFQACLVVPNFSNDTYAKGKIEQCKNAVQLRKEAETALSKNDGPVAVERLKQILVSNPDDPITRKMLADYWKKKET</sequence>
<accession>A0A327NQK8</accession>